<organism evidence="1 2">
    <name type="scientific">Nitrosotalea devaniterrae</name>
    <dbReference type="NCBI Taxonomy" id="1078905"/>
    <lineage>
        <taxon>Archaea</taxon>
        <taxon>Nitrososphaerota</taxon>
        <taxon>Nitrososphaeria</taxon>
        <taxon>Nitrosotaleales</taxon>
        <taxon>Nitrosotaleaceae</taxon>
        <taxon>Nitrosotalea</taxon>
    </lineage>
</organism>
<proteinExistence type="predicted"/>
<sequence length="185" mass="21803">MGRKPKNEFTEASLAFQEDTIIKKYNVKMPFLYALTVETNDPNIAKAQTTWEYFVKPVSNLDGVIKEIENNQSFKVKVIKVEPAVRELIDLCPRCHKRGVPKIEKKNTRDNRTRTWRNKEDTSTKKERPVEYWLTYTHSNHKKCRVCQYLNTPDPAYKKNGIAIEKYFFPYVIGNLKKGSFWYAD</sequence>
<accession>A0A128A115</accession>
<dbReference type="Proteomes" id="UP000196239">
    <property type="component" value="Chromosome 1"/>
</dbReference>
<keyword evidence="2" id="KW-1185">Reference proteome</keyword>
<protein>
    <submittedName>
        <fullName evidence="1">Uncharacterized protein</fullName>
    </submittedName>
</protein>
<dbReference type="EMBL" id="LN890280">
    <property type="protein sequence ID" value="CUR51020.1"/>
    <property type="molecule type" value="Genomic_DNA"/>
</dbReference>
<dbReference type="KEGG" id="ndv:NDEV_0255"/>
<evidence type="ECO:0000313" key="2">
    <source>
        <dbReference type="Proteomes" id="UP000196239"/>
    </source>
</evidence>
<evidence type="ECO:0000313" key="1">
    <source>
        <dbReference type="EMBL" id="CUR51020.1"/>
    </source>
</evidence>
<gene>
    <name evidence="1" type="ORF">NDEV_0255</name>
</gene>
<reference evidence="2" key="1">
    <citation type="submission" date="2015-10" db="EMBL/GenBank/DDBJ databases">
        <authorList>
            <person name="Lehtovirta-Morley L.E."/>
            <person name="Vieille C."/>
        </authorList>
    </citation>
    <scope>NUCLEOTIDE SEQUENCE [LARGE SCALE GENOMIC DNA]</scope>
</reference>
<dbReference type="AlphaFoldDB" id="A0A128A115"/>
<name>A0A128A115_9ARCH</name>